<dbReference type="PANTHER" id="PTHR23044">
    <property type="entry name" value="3'-5' EXONUCLEASE ERI1-RELATED"/>
    <property type="match status" value="1"/>
</dbReference>
<dbReference type="SUPFAM" id="SSF53098">
    <property type="entry name" value="Ribonuclease H-like"/>
    <property type="match status" value="1"/>
</dbReference>
<keyword evidence="2" id="KW-0732">Signal</keyword>
<dbReference type="InterPro" id="IPR051274">
    <property type="entry name" value="3-5_Exoribonuclease"/>
</dbReference>
<name>A0ABQ9YVJ1_9CRUS</name>
<feature type="signal peptide" evidence="2">
    <location>
        <begin position="1"/>
        <end position="22"/>
    </location>
</feature>
<comment type="caution">
    <text evidence="3">The sequence shown here is derived from an EMBL/GenBank/DDBJ whole genome shotgun (WGS) entry which is preliminary data.</text>
</comment>
<dbReference type="Proteomes" id="UP001234178">
    <property type="component" value="Unassembled WGS sequence"/>
</dbReference>
<keyword evidence="4" id="KW-1185">Reference proteome</keyword>
<dbReference type="InterPro" id="IPR036397">
    <property type="entry name" value="RNaseH_sf"/>
</dbReference>
<dbReference type="InterPro" id="IPR012337">
    <property type="entry name" value="RNaseH-like_sf"/>
</dbReference>
<feature type="chain" id="PRO_5047127594" evidence="2">
    <location>
        <begin position="23"/>
        <end position="381"/>
    </location>
</feature>
<accession>A0ABQ9YVJ1</accession>
<dbReference type="PANTHER" id="PTHR23044:SF61">
    <property type="entry name" value="3'-5' EXORIBONUCLEASE 1-RELATED"/>
    <property type="match status" value="1"/>
</dbReference>
<evidence type="ECO:0000256" key="2">
    <source>
        <dbReference type="SAM" id="SignalP"/>
    </source>
</evidence>
<feature type="compositionally biased region" description="Polar residues" evidence="1">
    <location>
        <begin position="309"/>
        <end position="324"/>
    </location>
</feature>
<protein>
    <submittedName>
        <fullName evidence="3">Uncharacterized protein</fullName>
    </submittedName>
</protein>
<evidence type="ECO:0000313" key="3">
    <source>
        <dbReference type="EMBL" id="KAK4004672.1"/>
    </source>
</evidence>
<dbReference type="EMBL" id="JAOYFB010000001">
    <property type="protein sequence ID" value="KAK4004672.1"/>
    <property type="molecule type" value="Genomic_DNA"/>
</dbReference>
<proteinExistence type="predicted"/>
<evidence type="ECO:0000313" key="4">
    <source>
        <dbReference type="Proteomes" id="UP001234178"/>
    </source>
</evidence>
<sequence length="381" mass="43000">MHRQLVMLLFVIVTLMAVHTVAELLGSCPGSCRYDCPERTSQNEPCALCQCRFGKPYGPLCCLYILFDPNTASVSAVINMADKQQSFDYFVTVVFQTALLPDGRSHRKEIVEVNAVAVHSLNLDRRKAFSGCCHPELVDFTFGDTLRKFSQWLNQLNGSFILVTDNYNALASDFRNQCLRSGFDMPPFATTWLNVSEFWRRRYGNREQVTVDHLLEHFGKNRILNKGKRSSQCDAQNLAVVVAEILRIHRTFPFKANENCDEISRTSIVLLCDENKSIKLYEISTFMTGTVSAMLTLPGQSPLPLHDGNASSNANPTSPQQQRAELSPPPSYDEVLSGEIFVINIDEKHDPPTWYVNEHLPTYDEAVVMSSSSFRRILIDS</sequence>
<feature type="region of interest" description="Disordered" evidence="1">
    <location>
        <begin position="302"/>
        <end position="331"/>
    </location>
</feature>
<organism evidence="3 4">
    <name type="scientific">Daphnia magna</name>
    <dbReference type="NCBI Taxonomy" id="35525"/>
    <lineage>
        <taxon>Eukaryota</taxon>
        <taxon>Metazoa</taxon>
        <taxon>Ecdysozoa</taxon>
        <taxon>Arthropoda</taxon>
        <taxon>Crustacea</taxon>
        <taxon>Branchiopoda</taxon>
        <taxon>Diplostraca</taxon>
        <taxon>Cladocera</taxon>
        <taxon>Anomopoda</taxon>
        <taxon>Daphniidae</taxon>
        <taxon>Daphnia</taxon>
    </lineage>
</organism>
<gene>
    <name evidence="3" type="ORF">OUZ56_006400</name>
</gene>
<reference evidence="3 4" key="1">
    <citation type="journal article" date="2023" name="Nucleic Acids Res.">
        <title>The hologenome of Daphnia magna reveals possible DNA methylation and microbiome-mediated evolution of the host genome.</title>
        <authorList>
            <person name="Chaturvedi A."/>
            <person name="Li X."/>
            <person name="Dhandapani V."/>
            <person name="Marshall H."/>
            <person name="Kissane S."/>
            <person name="Cuenca-Cambronero M."/>
            <person name="Asole G."/>
            <person name="Calvet F."/>
            <person name="Ruiz-Romero M."/>
            <person name="Marangio P."/>
            <person name="Guigo R."/>
            <person name="Rago D."/>
            <person name="Mirbahai L."/>
            <person name="Eastwood N."/>
            <person name="Colbourne J.K."/>
            <person name="Zhou J."/>
            <person name="Mallon E."/>
            <person name="Orsini L."/>
        </authorList>
    </citation>
    <scope>NUCLEOTIDE SEQUENCE [LARGE SCALE GENOMIC DNA]</scope>
    <source>
        <strain evidence="3">LRV0_1</strain>
    </source>
</reference>
<dbReference type="Gene3D" id="3.30.420.10">
    <property type="entry name" value="Ribonuclease H-like superfamily/Ribonuclease H"/>
    <property type="match status" value="1"/>
</dbReference>
<evidence type="ECO:0000256" key="1">
    <source>
        <dbReference type="SAM" id="MobiDB-lite"/>
    </source>
</evidence>